<evidence type="ECO:0000256" key="2">
    <source>
        <dbReference type="SAM" id="SignalP"/>
    </source>
</evidence>
<keyword evidence="2" id="KW-0732">Signal</keyword>
<evidence type="ECO:0000256" key="1">
    <source>
        <dbReference type="SAM" id="MobiDB-lite"/>
    </source>
</evidence>
<name>A0ABQ4FIT6_9ACTN</name>
<gene>
    <name evidence="3" type="ORF">Mam01_48870</name>
</gene>
<dbReference type="RefSeq" id="WP_204287510.1">
    <property type="nucleotide sequence ID" value="NZ_BAABEJ010000020.1"/>
</dbReference>
<dbReference type="Proteomes" id="UP000651728">
    <property type="component" value="Unassembled WGS sequence"/>
</dbReference>
<protein>
    <recommendedName>
        <fullName evidence="5">Lipoprotein</fullName>
    </recommendedName>
</protein>
<reference evidence="3 4" key="1">
    <citation type="submission" date="2021-01" db="EMBL/GenBank/DDBJ databases">
        <title>Whole genome shotgun sequence of Microbispora amethystogenes NBRC 101907.</title>
        <authorList>
            <person name="Komaki H."/>
            <person name="Tamura T."/>
        </authorList>
    </citation>
    <scope>NUCLEOTIDE SEQUENCE [LARGE SCALE GENOMIC DNA]</scope>
    <source>
        <strain evidence="3 4">NBRC 101907</strain>
    </source>
</reference>
<feature type="signal peptide" evidence="2">
    <location>
        <begin position="1"/>
        <end position="19"/>
    </location>
</feature>
<comment type="caution">
    <text evidence="3">The sequence shown here is derived from an EMBL/GenBank/DDBJ whole genome shotgun (WGS) entry which is preliminary data.</text>
</comment>
<keyword evidence="4" id="KW-1185">Reference proteome</keyword>
<sequence length="249" mass="26570">MTRRGALLLAAMLPLGACAAPANDAVPHGPAPGPARTATEPVNGTLDLSPLRQSGMDYDPVPSPEALAARRPIVAAGSVDGWQQGPALDSYPGGPLDYRVLMRVRITTPLKGVRSAASIRDGVVFIEFDQGAVIRDDALPPELWRLDKSVADFERAIPAGTRVLVFPRERPAYEQTVHAPGDPLPPGAKIMSIPPQGLVLEDPGLVRLGSERTLVGGREPLRGGSTAAWLEPRTMDEMIERLRRAGFSE</sequence>
<evidence type="ECO:0008006" key="5">
    <source>
        <dbReference type="Google" id="ProtNLM"/>
    </source>
</evidence>
<dbReference type="EMBL" id="BOOB01000038">
    <property type="protein sequence ID" value="GIH34723.1"/>
    <property type="molecule type" value="Genomic_DNA"/>
</dbReference>
<feature type="region of interest" description="Disordered" evidence="1">
    <location>
        <begin position="27"/>
        <end position="55"/>
    </location>
</feature>
<proteinExistence type="predicted"/>
<feature type="chain" id="PRO_5046067023" description="Lipoprotein" evidence="2">
    <location>
        <begin position="20"/>
        <end position="249"/>
    </location>
</feature>
<organism evidence="3 4">
    <name type="scientific">Microbispora amethystogenes</name>
    <dbReference type="NCBI Taxonomy" id="1427754"/>
    <lineage>
        <taxon>Bacteria</taxon>
        <taxon>Bacillati</taxon>
        <taxon>Actinomycetota</taxon>
        <taxon>Actinomycetes</taxon>
        <taxon>Streptosporangiales</taxon>
        <taxon>Streptosporangiaceae</taxon>
        <taxon>Microbispora</taxon>
    </lineage>
</organism>
<evidence type="ECO:0000313" key="3">
    <source>
        <dbReference type="EMBL" id="GIH34723.1"/>
    </source>
</evidence>
<evidence type="ECO:0000313" key="4">
    <source>
        <dbReference type="Proteomes" id="UP000651728"/>
    </source>
</evidence>
<accession>A0ABQ4FIT6</accession>